<name>A0AAV4T4N7_CAEEX</name>
<organism evidence="1 2">
    <name type="scientific">Caerostris extrusa</name>
    <name type="common">Bark spider</name>
    <name type="synonym">Caerostris bankana</name>
    <dbReference type="NCBI Taxonomy" id="172846"/>
    <lineage>
        <taxon>Eukaryota</taxon>
        <taxon>Metazoa</taxon>
        <taxon>Ecdysozoa</taxon>
        <taxon>Arthropoda</taxon>
        <taxon>Chelicerata</taxon>
        <taxon>Arachnida</taxon>
        <taxon>Araneae</taxon>
        <taxon>Araneomorphae</taxon>
        <taxon>Entelegynae</taxon>
        <taxon>Araneoidea</taxon>
        <taxon>Araneidae</taxon>
        <taxon>Caerostris</taxon>
    </lineage>
</organism>
<gene>
    <name evidence="1" type="ORF">CEXT_450001</name>
</gene>
<accession>A0AAV4T4N7</accession>
<evidence type="ECO:0000313" key="1">
    <source>
        <dbReference type="EMBL" id="GIY40306.1"/>
    </source>
</evidence>
<keyword evidence="2" id="KW-1185">Reference proteome</keyword>
<reference evidence="1 2" key="1">
    <citation type="submission" date="2021-06" db="EMBL/GenBank/DDBJ databases">
        <title>Caerostris extrusa draft genome.</title>
        <authorList>
            <person name="Kono N."/>
            <person name="Arakawa K."/>
        </authorList>
    </citation>
    <scope>NUCLEOTIDE SEQUENCE [LARGE SCALE GENOMIC DNA]</scope>
</reference>
<sequence length="116" mass="13355">MRFFCDLININILCDRSIDLIILLFPGECERDFNFVADGDPFTDIDLDAKKKDPELRPPHLENATAKFPSFALQECFVHPFLHPPPPTHPRIPIRHDSIESLLRSFFFHAVAVNGR</sequence>
<dbReference type="Proteomes" id="UP001054945">
    <property type="component" value="Unassembled WGS sequence"/>
</dbReference>
<protein>
    <submittedName>
        <fullName evidence="1">Uncharacterized protein</fullName>
    </submittedName>
</protein>
<comment type="caution">
    <text evidence="1">The sequence shown here is derived from an EMBL/GenBank/DDBJ whole genome shotgun (WGS) entry which is preliminary data.</text>
</comment>
<proteinExistence type="predicted"/>
<dbReference type="AlphaFoldDB" id="A0AAV4T4N7"/>
<evidence type="ECO:0000313" key="2">
    <source>
        <dbReference type="Proteomes" id="UP001054945"/>
    </source>
</evidence>
<dbReference type="EMBL" id="BPLR01010595">
    <property type="protein sequence ID" value="GIY40306.1"/>
    <property type="molecule type" value="Genomic_DNA"/>
</dbReference>